<dbReference type="Gene3D" id="3.40.1390.10">
    <property type="entry name" value="MurE/MurF, N-terminal domain"/>
    <property type="match status" value="1"/>
</dbReference>
<keyword evidence="2 3" id="KW-0132">Cell division</keyword>
<dbReference type="NCBIfam" id="TIGR01085">
    <property type="entry name" value="murE"/>
    <property type="match status" value="1"/>
</dbReference>
<evidence type="ECO:0000259" key="4">
    <source>
        <dbReference type="Pfam" id="PF02875"/>
    </source>
</evidence>
<keyword evidence="2 3" id="KW-0133">Cell shape</keyword>
<name>H0URQ7_9BACT</name>
<dbReference type="GO" id="GO:0005737">
    <property type="term" value="C:cytoplasm"/>
    <property type="evidence" value="ECO:0007669"/>
    <property type="project" value="UniProtKB-SubCell"/>
</dbReference>
<keyword evidence="2 3" id="KW-0961">Cell wall biogenesis/degradation</keyword>
<dbReference type="GO" id="GO:0008360">
    <property type="term" value="P:regulation of cell shape"/>
    <property type="evidence" value="ECO:0007669"/>
    <property type="project" value="UniProtKB-KW"/>
</dbReference>
<evidence type="ECO:0000313" key="6">
    <source>
        <dbReference type="EMBL" id="EHM09996.1"/>
    </source>
</evidence>
<dbReference type="GO" id="GO:0008765">
    <property type="term" value="F:UDP-N-acetylmuramoylalanyl-D-glutamate-2,6-diaminopimelate ligase activity"/>
    <property type="evidence" value="ECO:0007669"/>
    <property type="project" value="UniProtKB-UniRule"/>
</dbReference>
<dbReference type="UniPathway" id="UPA00219"/>
<feature type="binding site" evidence="2">
    <location>
        <position position="479"/>
    </location>
    <ligand>
        <name>meso-2,6-diaminopimelate</name>
        <dbReference type="ChEBI" id="CHEBI:57791"/>
    </ligand>
</feature>
<dbReference type="OrthoDB" id="9800958at2"/>
<dbReference type="PANTHER" id="PTHR23135">
    <property type="entry name" value="MUR LIGASE FAMILY MEMBER"/>
    <property type="match status" value="1"/>
</dbReference>
<comment type="caution">
    <text evidence="2">Lacks conserved residue(s) required for the propagation of feature annotation.</text>
</comment>
<dbReference type="SUPFAM" id="SSF53244">
    <property type="entry name" value="MurD-like peptide ligases, peptide-binding domain"/>
    <property type="match status" value="1"/>
</dbReference>
<dbReference type="AlphaFoldDB" id="H0URQ7"/>
<dbReference type="Gene3D" id="3.90.190.20">
    <property type="entry name" value="Mur ligase, C-terminal domain"/>
    <property type="match status" value="1"/>
</dbReference>
<evidence type="ECO:0000256" key="2">
    <source>
        <dbReference type="HAMAP-Rule" id="MF_00208"/>
    </source>
</evidence>
<feature type="modified residue" description="N6-carboxylysine" evidence="2">
    <location>
        <position position="227"/>
    </location>
</feature>
<dbReference type="SUPFAM" id="SSF53623">
    <property type="entry name" value="MurD-like peptide ligases, catalytic domain"/>
    <property type="match status" value="1"/>
</dbReference>
<organism evidence="6 7">
    <name type="scientific">Thermanaerovibrio velox DSM 12556</name>
    <dbReference type="NCBI Taxonomy" id="926567"/>
    <lineage>
        <taxon>Bacteria</taxon>
        <taxon>Thermotogati</taxon>
        <taxon>Synergistota</taxon>
        <taxon>Synergistia</taxon>
        <taxon>Synergistales</taxon>
        <taxon>Synergistaceae</taxon>
        <taxon>Thermanaerovibrio</taxon>
    </lineage>
</organism>
<feature type="binding site" evidence="2">
    <location>
        <begin position="118"/>
        <end position="124"/>
    </location>
    <ligand>
        <name>ATP</name>
        <dbReference type="ChEBI" id="CHEBI:30616"/>
    </ligand>
</feature>
<dbReference type="GO" id="GO:0000287">
    <property type="term" value="F:magnesium ion binding"/>
    <property type="evidence" value="ECO:0007669"/>
    <property type="project" value="UniProtKB-UniRule"/>
</dbReference>
<keyword evidence="2" id="KW-0460">Magnesium</keyword>
<feature type="binding site" evidence="2">
    <location>
        <position position="187"/>
    </location>
    <ligand>
        <name>UDP-N-acetyl-alpha-D-muramoyl-L-alanyl-D-glutamate</name>
        <dbReference type="ChEBI" id="CHEBI:83900"/>
    </ligand>
</feature>
<feature type="binding site" evidence="2">
    <location>
        <position position="193"/>
    </location>
    <ligand>
        <name>UDP-N-acetyl-alpha-D-muramoyl-L-alanyl-D-glutamate</name>
        <dbReference type="ChEBI" id="CHEBI:83900"/>
    </ligand>
</feature>
<proteinExistence type="inferred from homology"/>
<feature type="short sequence motif" description="Meso-diaminopimelate recognition motif" evidence="2">
    <location>
        <begin position="421"/>
        <end position="424"/>
    </location>
</feature>
<sequence length="512" mass="56581">MLKLREFLNLISQEPDFVSVIVRDESTLDREVCDVASDTYSVRDGSIFVCVKGSRYDGHSFARDAVRSGAVALCVQNPIDDIQVPQVVSSNPRSFMGRLGAVLYGWPSKQLKMVGVTGTNGKTTTTYMIRSIFDKSGMKTGLLGTIFYCDGISFEYADRTTPEGSGIQMFLKRMRDNGCHACVMEASSHGLEQGRLEGCLFDGAVFTNLTPEHLDFHGSLDSYFHAKRKLFDCYMKDGWVGASNAYDTWGKRLLEEYGGNMNGYAVIGVNEPPIKGVWCGRVVSYGLDGMTLDVFDPQCQMFIDKLPVPLIGEYNAQNAMGAIALCASLGIDASSIRRGITSMPQVPGRLETYRFPNNVVAVIDYAHTPDGLEKVLTALKKVCAGKLWAVFGHGGERSREHRPKLGAVASSLADRVVITMDNPRSEDPEDIARQIESGMVKPKDGFAHWVIINRSEAIRFAMDNAAPGDLVAITGKGPERFLIFADRKEPFEDRLELITWGRERFGPLEWDV</sequence>
<evidence type="ECO:0000256" key="1">
    <source>
        <dbReference type="ARBA" id="ARBA00005898"/>
    </source>
</evidence>
<feature type="domain" description="Mur ligase central" evidence="5">
    <location>
        <begin position="116"/>
        <end position="325"/>
    </location>
</feature>
<comment type="catalytic activity">
    <reaction evidence="2">
        <text>UDP-N-acetyl-alpha-D-muramoyl-L-alanyl-D-glutamate + meso-2,6-diaminopimelate + ATP = UDP-N-acetyl-alpha-D-muramoyl-L-alanyl-gamma-D-glutamyl-meso-2,6-diaminopimelate + ADP + phosphate + H(+)</text>
        <dbReference type="Rhea" id="RHEA:23676"/>
        <dbReference type="ChEBI" id="CHEBI:15378"/>
        <dbReference type="ChEBI" id="CHEBI:30616"/>
        <dbReference type="ChEBI" id="CHEBI:43474"/>
        <dbReference type="ChEBI" id="CHEBI:57791"/>
        <dbReference type="ChEBI" id="CHEBI:83900"/>
        <dbReference type="ChEBI" id="CHEBI:83905"/>
        <dbReference type="ChEBI" id="CHEBI:456216"/>
        <dbReference type="EC" id="6.3.2.13"/>
    </reaction>
</comment>
<dbReference type="eggNOG" id="COG0769">
    <property type="taxonomic scope" value="Bacteria"/>
</dbReference>
<dbReference type="EMBL" id="CM001377">
    <property type="protein sequence ID" value="EHM09996.1"/>
    <property type="molecule type" value="Genomic_DNA"/>
</dbReference>
<feature type="binding site" evidence="2">
    <location>
        <begin position="421"/>
        <end position="424"/>
    </location>
    <ligand>
        <name>meso-2,6-diaminopimelate</name>
        <dbReference type="ChEBI" id="CHEBI:57791"/>
    </ligand>
</feature>
<protein>
    <recommendedName>
        <fullName evidence="2">UDP-N-acetylmuramoyl-L-alanyl-D-glutamate--2,6-diaminopimelate ligase</fullName>
        <ecNumber evidence="2">6.3.2.13</ecNumber>
    </recommendedName>
    <alternativeName>
        <fullName evidence="2">Meso-A2pm-adding enzyme</fullName>
    </alternativeName>
    <alternativeName>
        <fullName evidence="2">Meso-diaminopimelate-adding enzyme</fullName>
    </alternativeName>
    <alternativeName>
        <fullName evidence="2">UDP-MurNAc-L-Ala-D-Glu:meso-diaminopimelate ligase</fullName>
    </alternativeName>
    <alternativeName>
        <fullName evidence="2">UDP-MurNAc-tripeptide synthetase</fullName>
    </alternativeName>
    <alternativeName>
        <fullName evidence="2">UDP-N-acetylmuramyl-tripeptide synthetase</fullName>
    </alternativeName>
</protein>
<feature type="binding site" evidence="2">
    <location>
        <position position="475"/>
    </location>
    <ligand>
        <name>meso-2,6-diaminopimelate</name>
        <dbReference type="ChEBI" id="CHEBI:57791"/>
    </ligand>
</feature>
<comment type="pathway">
    <text evidence="2 3">Cell wall biogenesis; peptidoglycan biosynthesis.</text>
</comment>
<keyword evidence="2" id="KW-0067">ATP-binding</keyword>
<comment type="PTM">
    <text evidence="2">Carboxylation is probably crucial for Mg(2+) binding and, consequently, for the gamma-phosphate positioning of ATP.</text>
</comment>
<dbReference type="Proteomes" id="UP000005730">
    <property type="component" value="Chromosome"/>
</dbReference>
<dbReference type="NCBIfam" id="NF001126">
    <property type="entry name" value="PRK00139.1-4"/>
    <property type="match status" value="1"/>
</dbReference>
<comment type="function">
    <text evidence="2">Catalyzes the addition of meso-diaminopimelic acid to the nucleotide precursor UDP-N-acetylmuramoyl-L-alanyl-D-glutamate (UMAG) in the biosynthesis of bacterial cell-wall peptidoglycan.</text>
</comment>
<dbReference type="Gene3D" id="3.40.1190.10">
    <property type="entry name" value="Mur-like, catalytic domain"/>
    <property type="match status" value="1"/>
</dbReference>
<evidence type="ECO:0000256" key="3">
    <source>
        <dbReference type="RuleBase" id="RU004135"/>
    </source>
</evidence>
<comment type="cofactor">
    <cofactor evidence="2">
        <name>Mg(2+)</name>
        <dbReference type="ChEBI" id="CHEBI:18420"/>
    </cofactor>
</comment>
<keyword evidence="2 3" id="KW-0131">Cell cycle</keyword>
<accession>H0URQ7</accession>
<keyword evidence="2" id="KW-0547">Nucleotide-binding</keyword>
<comment type="similarity">
    <text evidence="1 2">Belongs to the MurCDEF family. MurE subfamily.</text>
</comment>
<feature type="binding site" evidence="2">
    <location>
        <position position="195"/>
    </location>
    <ligand>
        <name>UDP-N-acetyl-alpha-D-muramoyl-L-alanyl-D-glutamate</name>
        <dbReference type="ChEBI" id="CHEBI:83900"/>
    </ligand>
</feature>
<dbReference type="EC" id="6.3.2.13" evidence="2"/>
<dbReference type="InterPro" id="IPR004101">
    <property type="entry name" value="Mur_ligase_C"/>
</dbReference>
<dbReference type="InterPro" id="IPR005761">
    <property type="entry name" value="UDP-N-AcMur-Glu-dNH2Pim_ligase"/>
</dbReference>
<feature type="domain" description="Mur ligase C-terminal" evidence="4">
    <location>
        <begin position="348"/>
        <end position="477"/>
    </location>
</feature>
<dbReference type="GO" id="GO:0071555">
    <property type="term" value="P:cell wall organization"/>
    <property type="evidence" value="ECO:0007669"/>
    <property type="project" value="UniProtKB-KW"/>
</dbReference>
<dbReference type="HAMAP" id="MF_00208">
    <property type="entry name" value="MurE"/>
    <property type="match status" value="1"/>
</dbReference>
<dbReference type="SUPFAM" id="SSF63418">
    <property type="entry name" value="MurE/MurF N-terminal domain"/>
    <property type="match status" value="1"/>
</dbReference>
<keyword evidence="2 3" id="KW-0573">Peptidoglycan synthesis</keyword>
<feature type="binding site" evidence="2">
    <location>
        <position position="397"/>
    </location>
    <ligand>
        <name>meso-2,6-diaminopimelate</name>
        <dbReference type="ChEBI" id="CHEBI:57791"/>
    </ligand>
</feature>
<dbReference type="GO" id="GO:0009252">
    <property type="term" value="P:peptidoglycan biosynthetic process"/>
    <property type="evidence" value="ECO:0007669"/>
    <property type="project" value="UniProtKB-UniRule"/>
</dbReference>
<gene>
    <name evidence="2" type="primary">murE</name>
    <name evidence="6" type="ORF">TheveDRAFT_0859</name>
</gene>
<dbReference type="InterPro" id="IPR013221">
    <property type="entry name" value="Mur_ligase_cen"/>
</dbReference>
<evidence type="ECO:0000313" key="7">
    <source>
        <dbReference type="Proteomes" id="UP000005730"/>
    </source>
</evidence>
<reference evidence="6 7" key="1">
    <citation type="submission" date="2011-10" db="EMBL/GenBank/DDBJ databases">
        <title>The Noncontiguous Finished genome of Thermanaerovibrio velox DSM 12556.</title>
        <authorList>
            <consortium name="US DOE Joint Genome Institute (JGI-PGF)"/>
            <person name="Lucas S."/>
            <person name="Copeland A."/>
            <person name="Lapidus A."/>
            <person name="Glavina del Rio T."/>
            <person name="Dalin E."/>
            <person name="Tice H."/>
            <person name="Bruce D."/>
            <person name="Goodwin L."/>
            <person name="Pitluck S."/>
            <person name="Peters L."/>
            <person name="Mikhailova N."/>
            <person name="Teshima H."/>
            <person name="Kyrpides N."/>
            <person name="Mavromatis K."/>
            <person name="Ivanova N."/>
            <person name="Markowitz V."/>
            <person name="Cheng J.-F."/>
            <person name="Hugenholtz P."/>
            <person name="Woyke T."/>
            <person name="Wu D."/>
            <person name="Spring S."/>
            <person name="Brambilla E.-M."/>
            <person name="Klenk H.-P."/>
            <person name="Eisen J.A."/>
        </authorList>
    </citation>
    <scope>NUCLEOTIDE SEQUENCE [LARGE SCALE GENOMIC DNA]</scope>
    <source>
        <strain evidence="6 7">DSM 12556</strain>
    </source>
</reference>
<dbReference type="STRING" id="926567.TheveDRAFT_0859"/>
<keyword evidence="2" id="KW-0436">Ligase</keyword>
<dbReference type="Pfam" id="PF02875">
    <property type="entry name" value="Mur_ligase_C"/>
    <property type="match status" value="1"/>
</dbReference>
<dbReference type="GO" id="GO:0051301">
    <property type="term" value="P:cell division"/>
    <property type="evidence" value="ECO:0007669"/>
    <property type="project" value="UniProtKB-KW"/>
</dbReference>
<dbReference type="GO" id="GO:0005524">
    <property type="term" value="F:ATP binding"/>
    <property type="evidence" value="ECO:0007669"/>
    <property type="project" value="UniProtKB-UniRule"/>
</dbReference>
<keyword evidence="2" id="KW-0963">Cytoplasm</keyword>
<evidence type="ECO:0000259" key="5">
    <source>
        <dbReference type="Pfam" id="PF08245"/>
    </source>
</evidence>
<feature type="binding site" evidence="2">
    <location>
        <begin position="160"/>
        <end position="161"/>
    </location>
    <ligand>
        <name>UDP-N-acetyl-alpha-D-muramoyl-L-alanyl-D-glutamate</name>
        <dbReference type="ChEBI" id="CHEBI:83900"/>
    </ligand>
</feature>
<comment type="subcellular location">
    <subcellularLocation>
        <location evidence="2 3">Cytoplasm</location>
    </subcellularLocation>
</comment>
<dbReference type="PANTHER" id="PTHR23135:SF4">
    <property type="entry name" value="UDP-N-ACETYLMURAMOYL-L-ALANYL-D-GLUTAMATE--2,6-DIAMINOPIMELATE LIGASE MURE HOMOLOG, CHLOROPLASTIC"/>
    <property type="match status" value="1"/>
</dbReference>
<feature type="binding site" evidence="2">
    <location>
        <position position="39"/>
    </location>
    <ligand>
        <name>UDP-N-acetyl-alpha-D-muramoyl-L-alanyl-D-glutamate</name>
        <dbReference type="ChEBI" id="CHEBI:83900"/>
    </ligand>
</feature>
<dbReference type="HOGENOM" id="CLU_022291_4_1_0"/>
<dbReference type="InterPro" id="IPR036615">
    <property type="entry name" value="Mur_ligase_C_dom_sf"/>
</dbReference>
<dbReference type="Pfam" id="PF08245">
    <property type="entry name" value="Mur_ligase_M"/>
    <property type="match status" value="1"/>
</dbReference>
<dbReference type="InterPro" id="IPR036565">
    <property type="entry name" value="Mur-like_cat_sf"/>
</dbReference>
<keyword evidence="7" id="KW-1185">Reference proteome</keyword>
<dbReference type="InterPro" id="IPR035911">
    <property type="entry name" value="MurE/MurF_N"/>
</dbReference>